<proteinExistence type="predicted"/>
<reference evidence="2" key="1">
    <citation type="submission" date="2023-06" db="EMBL/GenBank/DDBJ databases">
        <authorList>
            <consortium name="Lawrence Berkeley National Laboratory"/>
            <person name="Ahrendt S."/>
            <person name="Sahu N."/>
            <person name="Indic B."/>
            <person name="Wong-Bajracharya J."/>
            <person name="Merenyi Z."/>
            <person name="Ke H.-M."/>
            <person name="Monk M."/>
            <person name="Kocsube S."/>
            <person name="Drula E."/>
            <person name="Lipzen A."/>
            <person name="Balint B."/>
            <person name="Henrissat B."/>
            <person name="Andreopoulos B."/>
            <person name="Martin F.M."/>
            <person name="Harder C.B."/>
            <person name="Rigling D."/>
            <person name="Ford K.L."/>
            <person name="Foster G.D."/>
            <person name="Pangilinan J."/>
            <person name="Papanicolaou A."/>
            <person name="Barry K."/>
            <person name="LaButti K."/>
            <person name="Viragh M."/>
            <person name="Koriabine M."/>
            <person name="Yan M."/>
            <person name="Riley R."/>
            <person name="Champramary S."/>
            <person name="Plett K.L."/>
            <person name="Tsai I.J."/>
            <person name="Slot J."/>
            <person name="Sipos G."/>
            <person name="Plett J."/>
            <person name="Nagy L.G."/>
            <person name="Grigoriev I.V."/>
        </authorList>
    </citation>
    <scope>NUCLEOTIDE SEQUENCE</scope>
    <source>
        <strain evidence="2">FPL87.14</strain>
    </source>
</reference>
<sequence>MQGNTKFTLGDLTKFSQNYKGQLGVNDGRVGTYIEEDQIFIMTPNSKFIPYPPNSREIHLYEDGRFGDHDPTRVPQFFKEKFCHFPAIPHRPLVSDLYHPYYQWLNTIWCTRLEALVNRTESVMADTMSICVQVTAMQRYWLELIAGLDYMQIHQPVMNGKHMKAGILVYLVRPIEQFTNQIILKAEQPIVFSVNKTLPQPSFPVVFSGDPSHPKKFDAMHRFMRIFHTYHNPFIFSTVSSPTPSAIPSTSVLQCITRDPRPEHLDLWARDHHKEARLSRHDTNGEKKDYNVNMGYAFPNPGLFVYASTTRQSTYFCQWEHYRDALIYRVALLTSNASPVHLQVWRELLAMPFKKEHTKTIKAHDTMLDMMGAALQMPRPDLKRQNAILKLFPGESLIPLPSHSVDLEQCIILEAFRKIMSEWEVPLVFEAKGLLDPSGDDASLKVEKALYCLVFLIRVHHLMSWKEKNKSLIFMSNLNNCTNIFKIFDIFKTCSKRYEDHMHKIAYERQHRGQMPDDQVIPEEDRATTPPIQATSDQPRPDVTYIRTEYHPSSRRDSREDLLEEYQAREEKSNIDFDDSPWHPFKSKIDFKLAEFILQAALNEGEIDSLLKNIFTKTTFSVPLKMQDYEFHVYHRDLWSWTLDILLDPVLAPHLVWDAQRLFKCKGRTSEQFYTEPWTGNTFWEVQAHKTWLSSFSTVQGYPVIIRLGNLPAHIRNGQGVGGGRVIGWLPILCFNWDEDDHLTQIVFARSKIGAWVQSSDPDVVPWYLFPTIMILSADYEEQINISNRYRNAFLKQFSLWFIENVFWSIGHCDVYRALSFDRLHAFNNGLFADHLLEEVIRRIEKLKHSHSFAQQADEQLSTFPPWKDLYRFKQGFMHLTFTDGQKYEMLSKEYEKASREEYEKIKQAALDAGKQPPKKLTFKTWDFPKVHLHKHLFDDIEAKGVTLNYNTKLNENSLDRSMIDAQQERLATSADKKETDEINDSNQLERETETANSQPDYVSAASSHPEELPLINGTAVAFEGFAFNDQISLYGMLKSYYPSLADWRITIDILQCLPSFNHHPRYDFVLVDTIDGPLFAQLVMVFECTIREKTFPLMLIRPFDQPTEGHSTQKDQDLGFYRVRTDMKKSEPCLVSIYWVIRGALLIEDSDFNPEDENDAVSPLRRKINHLMTLLAGEVYTPTGVEEQAKAASEASGFFEFTRYQITHRPYTHLHPYARFECVSCAQNGIQDPQEVTPYRLGCYVRPEQYSAESGQFSSNTSEGQEEIGILTERDTKCLEAKRAGERGRHRGGSKHIQLAEATITNSLSVSSPALLCSYNQLSMKINIFTTDATETAFYLYREDKTRELHAALERTLNDISRVSHEEWYGHPGRAFKHIDCILLDLVVEGTTFSIGVIFRALALQNLCTVAQLNT</sequence>
<feature type="region of interest" description="Disordered" evidence="1">
    <location>
        <begin position="508"/>
        <end position="541"/>
    </location>
</feature>
<organism evidence="2 3">
    <name type="scientific">Armillaria borealis</name>
    <dbReference type="NCBI Taxonomy" id="47425"/>
    <lineage>
        <taxon>Eukaryota</taxon>
        <taxon>Fungi</taxon>
        <taxon>Dikarya</taxon>
        <taxon>Basidiomycota</taxon>
        <taxon>Agaricomycotina</taxon>
        <taxon>Agaricomycetes</taxon>
        <taxon>Agaricomycetidae</taxon>
        <taxon>Agaricales</taxon>
        <taxon>Marasmiineae</taxon>
        <taxon>Physalacriaceae</taxon>
        <taxon>Armillaria</taxon>
    </lineage>
</organism>
<feature type="compositionally biased region" description="Polar residues" evidence="1">
    <location>
        <begin position="995"/>
        <end position="1004"/>
    </location>
</feature>
<accession>A0AA39MFS8</accession>
<protein>
    <submittedName>
        <fullName evidence="2">Uncharacterized protein</fullName>
    </submittedName>
</protein>
<keyword evidence="3" id="KW-1185">Reference proteome</keyword>
<dbReference type="InterPro" id="IPR041078">
    <property type="entry name" value="Plavaka"/>
</dbReference>
<evidence type="ECO:0000313" key="2">
    <source>
        <dbReference type="EMBL" id="KAK0432213.1"/>
    </source>
</evidence>
<dbReference type="Pfam" id="PF18759">
    <property type="entry name" value="Plavaka"/>
    <property type="match status" value="1"/>
</dbReference>
<evidence type="ECO:0000256" key="1">
    <source>
        <dbReference type="SAM" id="MobiDB-lite"/>
    </source>
</evidence>
<dbReference type="EMBL" id="JAUEPT010000098">
    <property type="protein sequence ID" value="KAK0432213.1"/>
    <property type="molecule type" value="Genomic_DNA"/>
</dbReference>
<name>A0AA39MFS8_9AGAR</name>
<dbReference type="Proteomes" id="UP001175226">
    <property type="component" value="Unassembled WGS sequence"/>
</dbReference>
<gene>
    <name evidence="2" type="ORF">EV421DRAFT_1742481</name>
</gene>
<feature type="region of interest" description="Disordered" evidence="1">
    <location>
        <begin position="969"/>
        <end position="1004"/>
    </location>
</feature>
<comment type="caution">
    <text evidence="2">The sequence shown here is derived from an EMBL/GenBank/DDBJ whole genome shotgun (WGS) entry which is preliminary data.</text>
</comment>
<evidence type="ECO:0000313" key="3">
    <source>
        <dbReference type="Proteomes" id="UP001175226"/>
    </source>
</evidence>